<reference evidence="2 3" key="1">
    <citation type="submission" date="2022-10" db="EMBL/GenBank/DDBJ databases">
        <title>Defluviimonas sp. nov., isolated from ocean surface sediments.</title>
        <authorList>
            <person name="He W."/>
            <person name="Wang L."/>
            <person name="Zhang D.-F."/>
        </authorList>
    </citation>
    <scope>NUCLEOTIDE SEQUENCE [LARGE SCALE GENOMIC DNA]</scope>
    <source>
        <strain evidence="2 3">WL0024</strain>
    </source>
</reference>
<name>A0ABT2X5B3_9RHOB</name>
<comment type="caution">
    <text evidence="2">The sequence shown here is derived from an EMBL/GenBank/DDBJ whole genome shotgun (WGS) entry which is preliminary data.</text>
</comment>
<dbReference type="CDD" id="cd14789">
    <property type="entry name" value="Tiki"/>
    <property type="match status" value="1"/>
</dbReference>
<protein>
    <submittedName>
        <fullName evidence="2">TraB/GumN family protein</fullName>
    </submittedName>
</protein>
<dbReference type="Proteomes" id="UP001209535">
    <property type="component" value="Unassembled WGS sequence"/>
</dbReference>
<keyword evidence="1" id="KW-0732">Signal</keyword>
<dbReference type="Pfam" id="PF01963">
    <property type="entry name" value="TraB_PrgY_gumN"/>
    <property type="match status" value="1"/>
</dbReference>
<sequence>MLRTALVWLILAFTVRAAAAACNGEDLAPTMAPDDRAAIDAAISAVPYARGNAWLAQRGDARLFLVGTYHLDDPRHDAVLERIAHALDEATVVLVEAGPDEMEKLKSEMTRRPDLLFTTSGPTLPERLDETDWQMLVDAMRERGVPAVLASKMRPWYVSMMLGIPPCAMAEIGAGSSGLDARIIARAEARGIPLRALEPYDTIFGLFDAVPPEKQLDMIRATLAMSEQAEDYAATLTEAYFAEDVRLSWELGRLAAYDLPGMTRDEVDGDLVLMEESLVNRRNHAWLPVLEAAAEEGPAFAAFGAMHLSGEEGVLALLEREGFTIERQPF</sequence>
<feature type="signal peptide" evidence="1">
    <location>
        <begin position="1"/>
        <end position="20"/>
    </location>
</feature>
<evidence type="ECO:0000313" key="3">
    <source>
        <dbReference type="Proteomes" id="UP001209535"/>
    </source>
</evidence>
<evidence type="ECO:0000313" key="2">
    <source>
        <dbReference type="EMBL" id="MCU9849137.1"/>
    </source>
</evidence>
<gene>
    <name evidence="2" type="ORF">OEZ60_14110</name>
</gene>
<evidence type="ECO:0000256" key="1">
    <source>
        <dbReference type="SAM" id="SignalP"/>
    </source>
</evidence>
<dbReference type="PANTHER" id="PTHR40590">
    <property type="entry name" value="CYTOPLASMIC PROTEIN-RELATED"/>
    <property type="match status" value="1"/>
</dbReference>
<accession>A0ABT2X5B3</accession>
<organism evidence="2 3">
    <name type="scientific">Albidovulum salinarum</name>
    <dbReference type="NCBI Taxonomy" id="2984153"/>
    <lineage>
        <taxon>Bacteria</taxon>
        <taxon>Pseudomonadati</taxon>
        <taxon>Pseudomonadota</taxon>
        <taxon>Alphaproteobacteria</taxon>
        <taxon>Rhodobacterales</taxon>
        <taxon>Paracoccaceae</taxon>
        <taxon>Albidovulum</taxon>
    </lineage>
</organism>
<dbReference type="EMBL" id="JAOVQO010000013">
    <property type="protein sequence ID" value="MCU9849137.1"/>
    <property type="molecule type" value="Genomic_DNA"/>
</dbReference>
<dbReference type="InterPro" id="IPR002816">
    <property type="entry name" value="TraB/PrgY/GumN_fam"/>
</dbReference>
<feature type="chain" id="PRO_5046703446" evidence="1">
    <location>
        <begin position="21"/>
        <end position="330"/>
    </location>
</feature>
<keyword evidence="3" id="KW-1185">Reference proteome</keyword>
<proteinExistence type="predicted"/>
<dbReference type="RefSeq" id="WP_263337463.1">
    <property type="nucleotide sequence ID" value="NZ_JAOVQO010000013.1"/>
</dbReference>
<dbReference type="InterPro" id="IPR047111">
    <property type="entry name" value="YbaP-like"/>
</dbReference>
<dbReference type="PANTHER" id="PTHR40590:SF1">
    <property type="entry name" value="CYTOPLASMIC PROTEIN"/>
    <property type="match status" value="1"/>
</dbReference>